<sequence length="453" mass="50436">MWCSPKPIMVSLEAKTFKMMENLKFLIVRNVHICEELKYLPYGLRLLEWHEFPFSLPSKYCPQQLVALDMPHSHIRLEKLLKQFGEILRDRAISDILIDPRPSSGLLHEIVLSSSLFDDFSSETEDYGSEDEHDDCEITVPGIEIPKWFNYQSVGNSISFQQYKNVDDDSQEERCPAMFSFTSISETQNMLIGEPGMQHQFHSNIVPRPLNECEGAKMAVPYLPFPSVTLDGESSLVPGDTKNPPLPLLFSTSYGSDMDNRDFNNVGVMGLSMKTNSGLTQPYLGLDSMTHSDVYGLYSSPIASIGYNDSNAGDGWPPLVLDNIEQLSLPSNLELPTETPNNGFDSSLGGGKYLGFDSIFHSDGYNLDSSSITGELRPLAILNDTRHDSSPSYLKLPMDTTSESNLGLGWPDLGFCSTVNDGFDLGSSSMPITFLDDDSNLNLHPSSKKMRNF</sequence>
<organism evidence="1 2">
    <name type="scientific">Quercus lobata</name>
    <name type="common">Valley oak</name>
    <dbReference type="NCBI Taxonomy" id="97700"/>
    <lineage>
        <taxon>Eukaryota</taxon>
        <taxon>Viridiplantae</taxon>
        <taxon>Streptophyta</taxon>
        <taxon>Embryophyta</taxon>
        <taxon>Tracheophyta</taxon>
        <taxon>Spermatophyta</taxon>
        <taxon>Magnoliopsida</taxon>
        <taxon>eudicotyledons</taxon>
        <taxon>Gunneridae</taxon>
        <taxon>Pentapetalae</taxon>
        <taxon>rosids</taxon>
        <taxon>fabids</taxon>
        <taxon>Fagales</taxon>
        <taxon>Fagaceae</taxon>
        <taxon>Quercus</taxon>
    </lineage>
</organism>
<dbReference type="InParanoid" id="A0A7N2LTB0"/>
<proteinExistence type="predicted"/>
<evidence type="ECO:0000313" key="2">
    <source>
        <dbReference type="Proteomes" id="UP000594261"/>
    </source>
</evidence>
<name>A0A7N2LTB0_QUELO</name>
<evidence type="ECO:0000313" key="1">
    <source>
        <dbReference type="EnsemblPlants" id="QL05p065122:mrna"/>
    </source>
</evidence>
<protein>
    <submittedName>
        <fullName evidence="1">Uncharacterized protein</fullName>
    </submittedName>
</protein>
<reference evidence="1" key="2">
    <citation type="submission" date="2021-01" db="UniProtKB">
        <authorList>
            <consortium name="EnsemblPlants"/>
        </authorList>
    </citation>
    <scope>IDENTIFICATION</scope>
</reference>
<accession>A0A7N2LTB0</accession>
<dbReference type="Proteomes" id="UP000594261">
    <property type="component" value="Chromosome 5"/>
</dbReference>
<dbReference type="EnsemblPlants" id="QL05p065122:mrna">
    <property type="protein sequence ID" value="QL05p065122:mrna"/>
    <property type="gene ID" value="QL05p065122"/>
</dbReference>
<dbReference type="EMBL" id="LRBV02000005">
    <property type="status" value="NOT_ANNOTATED_CDS"/>
    <property type="molecule type" value="Genomic_DNA"/>
</dbReference>
<reference evidence="1 2" key="1">
    <citation type="journal article" date="2016" name="G3 (Bethesda)">
        <title>First Draft Assembly and Annotation of the Genome of a California Endemic Oak Quercus lobata Nee (Fagaceae).</title>
        <authorList>
            <person name="Sork V.L."/>
            <person name="Fitz-Gibbon S.T."/>
            <person name="Puiu D."/>
            <person name="Crepeau M."/>
            <person name="Gugger P.F."/>
            <person name="Sherman R."/>
            <person name="Stevens K."/>
            <person name="Langley C.H."/>
            <person name="Pellegrini M."/>
            <person name="Salzberg S.L."/>
        </authorList>
    </citation>
    <scope>NUCLEOTIDE SEQUENCE [LARGE SCALE GENOMIC DNA]</scope>
    <source>
        <strain evidence="1 2">cv. SW786</strain>
    </source>
</reference>
<dbReference type="AlphaFoldDB" id="A0A7N2LTB0"/>
<dbReference type="Gramene" id="QL05p065122:mrna">
    <property type="protein sequence ID" value="QL05p065122:mrna"/>
    <property type="gene ID" value="QL05p065122"/>
</dbReference>
<keyword evidence="2" id="KW-1185">Reference proteome</keyword>